<feature type="transmembrane region" description="Helical" evidence="1">
    <location>
        <begin position="446"/>
        <end position="466"/>
    </location>
</feature>
<reference evidence="2 3" key="1">
    <citation type="submission" date="2022-09" db="EMBL/GenBank/DDBJ databases">
        <title>Complete genome sequence of Janibacter terrae strain COS04-44, PCL-degrading bacteria isolated from oil spilled coast.</title>
        <authorList>
            <person name="Park H."/>
            <person name="Kim J.Y."/>
            <person name="An S.H."/>
            <person name="Lee C.M."/>
            <person name="Weon H.-Y."/>
        </authorList>
    </citation>
    <scope>NUCLEOTIDE SEQUENCE [LARGE SCALE GENOMIC DNA]</scope>
    <source>
        <strain evidence="2 3">COS04-44</strain>
    </source>
</reference>
<feature type="transmembrane region" description="Helical" evidence="1">
    <location>
        <begin position="354"/>
        <end position="376"/>
    </location>
</feature>
<dbReference type="PANTHER" id="PTHR30569">
    <property type="entry name" value="CYTOSINE TRANSPORTER CODB"/>
    <property type="match status" value="1"/>
</dbReference>
<feature type="transmembrane region" description="Helical" evidence="1">
    <location>
        <begin position="230"/>
        <end position="247"/>
    </location>
</feature>
<feature type="transmembrane region" description="Helical" evidence="1">
    <location>
        <begin position="55"/>
        <end position="74"/>
    </location>
</feature>
<evidence type="ECO:0000313" key="3">
    <source>
        <dbReference type="Proteomes" id="UP001381003"/>
    </source>
</evidence>
<feature type="transmembrane region" description="Helical" evidence="1">
    <location>
        <begin position="413"/>
        <end position="434"/>
    </location>
</feature>
<evidence type="ECO:0008006" key="4">
    <source>
        <dbReference type="Google" id="ProtNLM"/>
    </source>
</evidence>
<feature type="transmembrane region" description="Helical" evidence="1">
    <location>
        <begin position="382"/>
        <end position="401"/>
    </location>
</feature>
<sequence>MGVAPREPQADVLPLSVRQLELSGSDDPRVIDDQRHDDYANHVVPITMRLGKWQLAMSFWSLLSAMVWLFYGALASSLFGSVNAIIAMVLAVVTYSVGTAVFSRWTIRTGLNATLLSRQTFGIFGAILAAAFLTANTVYYAVFESSTLAVAFAHYTPGWRIEVWYAIVCLLMLPLMLGGVQTFMAKLNGALLPFYYLGLVAAVVVTAMRFPVGSAWLDFEGIVPPVARAYPGWVLAFMLYMGLFILMPTTADFGRFGKVEDEKFHSNVTFGWVFQTLLLLVNGVVGIFLVRSVIPNEPAAETGVVTALLSSLGVAGLVLIVVSQTRINTLNYYESSANASRVITSVTGRRVPRLGLVVGLTVIVFALMLTDVFSYIQRMLGWQAAFMVGWVGVLVTHYVLSKGWKATEFRAQRVPRVTWGLAAWLLSAGVAIWLEESAAAPPKLAAIAPVVALVISVVLYAVAFLATAGRRSALPVSDIRDEVGDPWRDYVECSECSKSYVAYEMDRDVHADDHRPLCDACAIGNRARNFA</sequence>
<gene>
    <name evidence="2" type="ORF">N5P18_10265</name>
</gene>
<evidence type="ECO:0000313" key="2">
    <source>
        <dbReference type="EMBL" id="WWF04084.1"/>
    </source>
</evidence>
<dbReference type="InterPro" id="IPR030191">
    <property type="entry name" value="CodB"/>
</dbReference>
<feature type="transmembrane region" description="Helical" evidence="1">
    <location>
        <begin position="80"/>
        <end position="102"/>
    </location>
</feature>
<feature type="transmembrane region" description="Helical" evidence="1">
    <location>
        <begin position="192"/>
        <end position="210"/>
    </location>
</feature>
<feature type="transmembrane region" description="Helical" evidence="1">
    <location>
        <begin position="302"/>
        <end position="322"/>
    </location>
</feature>
<accession>A0ABZ2FCI7</accession>
<name>A0ABZ2FCI7_9MICO</name>
<keyword evidence="1" id="KW-0812">Transmembrane</keyword>
<dbReference type="PANTHER" id="PTHR30569:SF0">
    <property type="entry name" value="CYTOSINE PERMEASE"/>
    <property type="match status" value="1"/>
</dbReference>
<keyword evidence="1" id="KW-0472">Membrane</keyword>
<feature type="transmembrane region" description="Helical" evidence="1">
    <location>
        <begin position="163"/>
        <end position="180"/>
    </location>
</feature>
<protein>
    <recommendedName>
        <fullName evidence="4">Permease</fullName>
    </recommendedName>
</protein>
<dbReference type="RefSeq" id="WP_338537593.1">
    <property type="nucleotide sequence ID" value="NZ_CP104874.1"/>
</dbReference>
<dbReference type="Gene3D" id="1.10.4160.10">
    <property type="entry name" value="Hydantoin permease"/>
    <property type="match status" value="1"/>
</dbReference>
<keyword evidence="3" id="KW-1185">Reference proteome</keyword>
<feature type="transmembrane region" description="Helical" evidence="1">
    <location>
        <begin position="123"/>
        <end position="143"/>
    </location>
</feature>
<dbReference type="Proteomes" id="UP001381003">
    <property type="component" value="Chromosome"/>
</dbReference>
<organism evidence="2 3">
    <name type="scientific">Janibacter terrae</name>
    <dbReference type="NCBI Taxonomy" id="103817"/>
    <lineage>
        <taxon>Bacteria</taxon>
        <taxon>Bacillati</taxon>
        <taxon>Actinomycetota</taxon>
        <taxon>Actinomycetes</taxon>
        <taxon>Micrococcales</taxon>
        <taxon>Intrasporangiaceae</taxon>
        <taxon>Janibacter</taxon>
    </lineage>
</organism>
<feature type="transmembrane region" description="Helical" evidence="1">
    <location>
        <begin position="268"/>
        <end position="290"/>
    </location>
</feature>
<keyword evidence="1" id="KW-1133">Transmembrane helix</keyword>
<dbReference type="EMBL" id="CP104874">
    <property type="protein sequence ID" value="WWF04084.1"/>
    <property type="molecule type" value="Genomic_DNA"/>
</dbReference>
<evidence type="ECO:0000256" key="1">
    <source>
        <dbReference type="SAM" id="Phobius"/>
    </source>
</evidence>
<proteinExistence type="predicted"/>